<dbReference type="PANTHER" id="PTHR46350:SF2">
    <property type="entry name" value="RAS LIKE FAMILY 10 MEMBER B"/>
    <property type="match status" value="1"/>
</dbReference>
<name>A0A4W3HEQ8_CALMI</name>
<dbReference type="PRINTS" id="PR00449">
    <property type="entry name" value="RASTRNSFRMNG"/>
</dbReference>
<reference evidence="3" key="1">
    <citation type="journal article" date="2006" name="Science">
        <title>Ancient noncoding elements conserved in the human genome.</title>
        <authorList>
            <person name="Venkatesh B."/>
            <person name="Kirkness E.F."/>
            <person name="Loh Y.H."/>
            <person name="Halpern A.L."/>
            <person name="Lee A.P."/>
            <person name="Johnson J."/>
            <person name="Dandona N."/>
            <person name="Viswanathan L.D."/>
            <person name="Tay A."/>
            <person name="Venter J.C."/>
            <person name="Strausberg R.L."/>
            <person name="Brenner S."/>
        </authorList>
    </citation>
    <scope>NUCLEOTIDE SEQUENCE [LARGE SCALE GENOMIC DNA]</scope>
</reference>
<reference evidence="3" key="2">
    <citation type="journal article" date="2007" name="PLoS Biol.">
        <title>Survey sequencing and comparative analysis of the elephant shark (Callorhinchus milii) genome.</title>
        <authorList>
            <person name="Venkatesh B."/>
            <person name="Kirkness E.F."/>
            <person name="Loh Y.H."/>
            <person name="Halpern A.L."/>
            <person name="Lee A.P."/>
            <person name="Johnson J."/>
            <person name="Dandona N."/>
            <person name="Viswanathan L.D."/>
            <person name="Tay A."/>
            <person name="Venter J.C."/>
            <person name="Strausberg R.L."/>
            <person name="Brenner S."/>
        </authorList>
    </citation>
    <scope>NUCLEOTIDE SEQUENCE [LARGE SCALE GENOMIC DNA]</scope>
</reference>
<proteinExistence type="predicted"/>
<dbReference type="InterPro" id="IPR001806">
    <property type="entry name" value="Small_GTPase"/>
</dbReference>
<dbReference type="SMART" id="SM00173">
    <property type="entry name" value="RAS"/>
    <property type="match status" value="1"/>
</dbReference>
<reference evidence="2" key="4">
    <citation type="submission" date="2025-08" db="UniProtKB">
        <authorList>
            <consortium name="Ensembl"/>
        </authorList>
    </citation>
    <scope>IDENTIFICATION</scope>
</reference>
<evidence type="ECO:0000256" key="1">
    <source>
        <dbReference type="ARBA" id="ARBA00022741"/>
    </source>
</evidence>
<dbReference type="PROSITE" id="PS51419">
    <property type="entry name" value="RAB"/>
    <property type="match status" value="1"/>
</dbReference>
<dbReference type="Gene3D" id="3.40.50.300">
    <property type="entry name" value="P-loop containing nucleotide triphosphate hydrolases"/>
    <property type="match status" value="1"/>
</dbReference>
<dbReference type="OMA" id="EWIERWT"/>
<keyword evidence="3" id="KW-1185">Reference proteome</keyword>
<dbReference type="SUPFAM" id="SSF52540">
    <property type="entry name" value="P-loop containing nucleoside triphosphate hydrolases"/>
    <property type="match status" value="1"/>
</dbReference>
<reference evidence="3" key="3">
    <citation type="journal article" date="2014" name="Nature">
        <title>Elephant shark genome provides unique insights into gnathostome evolution.</title>
        <authorList>
            <consortium name="International Elephant Shark Genome Sequencing Consortium"/>
            <person name="Venkatesh B."/>
            <person name="Lee A.P."/>
            <person name="Ravi V."/>
            <person name="Maurya A.K."/>
            <person name="Lian M.M."/>
            <person name="Swann J.B."/>
            <person name="Ohta Y."/>
            <person name="Flajnik M.F."/>
            <person name="Sutoh Y."/>
            <person name="Kasahara M."/>
            <person name="Hoon S."/>
            <person name="Gangu V."/>
            <person name="Roy S.W."/>
            <person name="Irimia M."/>
            <person name="Korzh V."/>
            <person name="Kondrychyn I."/>
            <person name="Lim Z.W."/>
            <person name="Tay B.H."/>
            <person name="Tohari S."/>
            <person name="Kong K.W."/>
            <person name="Ho S."/>
            <person name="Lorente-Galdos B."/>
            <person name="Quilez J."/>
            <person name="Marques-Bonet T."/>
            <person name="Raney B.J."/>
            <person name="Ingham P.W."/>
            <person name="Tay A."/>
            <person name="Hillier L.W."/>
            <person name="Minx P."/>
            <person name="Boehm T."/>
            <person name="Wilson R.K."/>
            <person name="Brenner S."/>
            <person name="Warren W.C."/>
        </authorList>
    </citation>
    <scope>NUCLEOTIDE SEQUENCE [LARGE SCALE GENOMIC DNA]</scope>
</reference>
<dbReference type="AlphaFoldDB" id="A0A4W3HEQ8"/>
<dbReference type="SMART" id="SM00175">
    <property type="entry name" value="RAB"/>
    <property type="match status" value="1"/>
</dbReference>
<dbReference type="Pfam" id="PF00071">
    <property type="entry name" value="Ras"/>
    <property type="match status" value="1"/>
</dbReference>
<protein>
    <submittedName>
        <fullName evidence="2">RAS-like, family 10, member A</fullName>
    </submittedName>
</protein>
<evidence type="ECO:0000313" key="3">
    <source>
        <dbReference type="Proteomes" id="UP000314986"/>
    </source>
</evidence>
<accession>A0A4W3HEQ8</accession>
<sequence length="157" mass="17801">CGSLPAPPCCKTTGEGMSATSLHFLYSEWSDSRCRGVRSANAYVLVYDICCLDSFEYVKMIRQQITDLSNNSHKVPIIVVGNKRDLQKQRFARRRSLCVLVKKVWKCGYIECSAKYNWHVLLLFKELLSSTVERGYKHSHASICIQGALQGNRCSVM</sequence>
<dbReference type="InterPro" id="IPR027417">
    <property type="entry name" value="P-loop_NTPase"/>
</dbReference>
<reference evidence="2" key="5">
    <citation type="submission" date="2025-09" db="UniProtKB">
        <authorList>
            <consortium name="Ensembl"/>
        </authorList>
    </citation>
    <scope>IDENTIFICATION</scope>
</reference>
<keyword evidence="1" id="KW-0547">Nucleotide-binding</keyword>
<dbReference type="Proteomes" id="UP000314986">
    <property type="component" value="Unassembled WGS sequence"/>
</dbReference>
<dbReference type="GO" id="GO:0003924">
    <property type="term" value="F:GTPase activity"/>
    <property type="evidence" value="ECO:0007669"/>
    <property type="project" value="InterPro"/>
</dbReference>
<dbReference type="GO" id="GO:0005525">
    <property type="term" value="F:GTP binding"/>
    <property type="evidence" value="ECO:0007669"/>
    <property type="project" value="InterPro"/>
</dbReference>
<organism evidence="2 3">
    <name type="scientific">Callorhinchus milii</name>
    <name type="common">Ghost shark</name>
    <dbReference type="NCBI Taxonomy" id="7868"/>
    <lineage>
        <taxon>Eukaryota</taxon>
        <taxon>Metazoa</taxon>
        <taxon>Chordata</taxon>
        <taxon>Craniata</taxon>
        <taxon>Vertebrata</taxon>
        <taxon>Chondrichthyes</taxon>
        <taxon>Holocephali</taxon>
        <taxon>Chimaeriformes</taxon>
        <taxon>Callorhinchidae</taxon>
        <taxon>Callorhinchus</taxon>
    </lineage>
</organism>
<dbReference type="PROSITE" id="PS51421">
    <property type="entry name" value="RAS"/>
    <property type="match status" value="1"/>
</dbReference>
<dbReference type="GeneTree" id="ENSGT00940000165465"/>
<dbReference type="Ensembl" id="ENSCMIT00000015757.1">
    <property type="protein sequence ID" value="ENSCMIP00000015438.1"/>
    <property type="gene ID" value="ENSCMIG00000007531.1"/>
</dbReference>
<dbReference type="InterPro" id="IPR052661">
    <property type="entry name" value="Ras-like_GTPase_Reg"/>
</dbReference>
<evidence type="ECO:0000313" key="2">
    <source>
        <dbReference type="Ensembl" id="ENSCMIP00000015438.1"/>
    </source>
</evidence>
<dbReference type="PANTHER" id="PTHR46350">
    <property type="entry name" value="RAS LIKE FAMILY 10 MEMBER B-RELATED"/>
    <property type="match status" value="1"/>
</dbReference>